<dbReference type="OrthoDB" id="29349at10239"/>
<keyword evidence="2" id="KW-1185">Reference proteome</keyword>
<dbReference type="EMBL" id="HQ641347">
    <property type="protein sequence ID" value="ADX88043.1"/>
    <property type="molecule type" value="Genomic_DNA"/>
</dbReference>
<sequence length="76" mass="9127">MFNKFKYWLKWKIAADELHELWILKQRIKEVGVWCSPDKKAIAISKFLLDTHDYPNQCIGTYGSIDDFREYLKTLD</sequence>
<protein>
    <submittedName>
        <fullName evidence="1">Uncharacterized protein ORF226</fullName>
    </submittedName>
</protein>
<evidence type="ECO:0000313" key="1">
    <source>
        <dbReference type="EMBL" id="ADX88043.1"/>
    </source>
</evidence>
<dbReference type="KEGG" id="vg:10228706"/>
<name>F1D1P9_9CAUD</name>
<evidence type="ECO:0000313" key="2">
    <source>
        <dbReference type="Proteomes" id="UP000007502"/>
    </source>
</evidence>
<reference evidence="1 2" key="1">
    <citation type="journal article" date="2011" name="MBio">
        <title>Evidence of a dominant lineage of Vibrio cholerae-specific lytic bacteriophages shed by cholera patients over a 10-year period in Dhaka, Bangladesh.</title>
        <authorList>
            <person name="Seed K.D."/>
            <person name="Bodi K.L."/>
            <person name="Kropinski A.M."/>
            <person name="Ackermann H.W."/>
            <person name="Calderwood S.B."/>
            <person name="Qadri F."/>
            <person name="Camilli A."/>
        </authorList>
    </citation>
    <scope>NUCLEOTIDE SEQUENCE [LARGE SCALE GENOMIC DNA]</scope>
</reference>
<dbReference type="Proteomes" id="UP000007502">
    <property type="component" value="Segment"/>
</dbReference>
<dbReference type="RefSeq" id="YP_004251168.1">
    <property type="nucleotide sequence ID" value="NC_015157.1"/>
</dbReference>
<accession>F1D1P9</accession>
<dbReference type="GeneID" id="10228706"/>
<gene>
    <name evidence="1" type="primary">ORF226</name>
</gene>
<proteinExistence type="predicted"/>
<organism evidence="1 2">
    <name type="scientific">Vibrio phage ICP1</name>
    <dbReference type="NCBI Taxonomy" id="979525"/>
    <lineage>
        <taxon>Viruses</taxon>
        <taxon>Duplodnaviria</taxon>
        <taxon>Heunggongvirae</taxon>
        <taxon>Uroviricota</taxon>
        <taxon>Caudoviricetes</taxon>
        <taxon>Mohonavirus</taxon>
        <taxon>Mohonavirus ICP1</taxon>
    </lineage>
</organism>